<dbReference type="Pfam" id="PF11188">
    <property type="entry name" value="DUF2975"/>
    <property type="match status" value="1"/>
</dbReference>
<keyword evidence="1" id="KW-0472">Membrane</keyword>
<evidence type="ECO:0000256" key="1">
    <source>
        <dbReference type="SAM" id="Phobius"/>
    </source>
</evidence>
<organism evidence="2 3">
    <name type="scientific">Candidatus Limivivens merdigallinarum</name>
    <dbReference type="NCBI Taxonomy" id="2840859"/>
    <lineage>
        <taxon>Bacteria</taxon>
        <taxon>Bacillati</taxon>
        <taxon>Bacillota</taxon>
        <taxon>Clostridia</taxon>
        <taxon>Lachnospirales</taxon>
        <taxon>Lachnospiraceae</taxon>
        <taxon>Lachnospiraceae incertae sedis</taxon>
        <taxon>Candidatus Limivivens</taxon>
    </lineage>
</organism>
<keyword evidence="1" id="KW-0812">Transmembrane</keyword>
<name>A0A9D1D184_9FIRM</name>
<evidence type="ECO:0000313" key="2">
    <source>
        <dbReference type="EMBL" id="HIQ96847.1"/>
    </source>
</evidence>
<evidence type="ECO:0000313" key="3">
    <source>
        <dbReference type="Proteomes" id="UP000886886"/>
    </source>
</evidence>
<protein>
    <submittedName>
        <fullName evidence="2">DUF2975 domain-containing protein</fullName>
    </submittedName>
</protein>
<dbReference type="EMBL" id="DVFT01000144">
    <property type="protein sequence ID" value="HIQ96847.1"/>
    <property type="molecule type" value="Genomic_DNA"/>
</dbReference>
<feature type="transmembrane region" description="Helical" evidence="1">
    <location>
        <begin position="176"/>
        <end position="192"/>
    </location>
</feature>
<dbReference type="InterPro" id="IPR021354">
    <property type="entry name" value="DUF2975"/>
</dbReference>
<gene>
    <name evidence="2" type="ORF">IAB26_09815</name>
</gene>
<reference evidence="2" key="1">
    <citation type="submission" date="2020-10" db="EMBL/GenBank/DDBJ databases">
        <authorList>
            <person name="Gilroy R."/>
        </authorList>
    </citation>
    <scope>NUCLEOTIDE SEQUENCE</scope>
    <source>
        <strain evidence="2">ChiSjej3B21-11622</strain>
    </source>
</reference>
<dbReference type="Proteomes" id="UP000886886">
    <property type="component" value="Unassembled WGS sequence"/>
</dbReference>
<feature type="transmembrane region" description="Helical" evidence="1">
    <location>
        <begin position="94"/>
        <end position="117"/>
    </location>
</feature>
<comment type="caution">
    <text evidence="2">The sequence shown here is derived from an EMBL/GenBank/DDBJ whole genome shotgun (WGS) entry which is preliminary data.</text>
</comment>
<proteinExistence type="predicted"/>
<sequence>MEDKKMRDCSREIVKAQCETIGRLMRILFWGYGIFVVGAAAMGIWISSQASDLFAVSLANTGSGLAGYALFRGGMTVSFPQGVLNSAASLVPKLTYLIGYFVGILGHLVVWGMLLQLRTIFRNIDFHETPFSLDNCRALFRMGILIIVFGIVRGSVLRVLCSFWKIGGSGGSPADFALIIVGAVVISISYIFEYGTALQKESDETL</sequence>
<dbReference type="AlphaFoldDB" id="A0A9D1D184"/>
<reference evidence="2" key="2">
    <citation type="journal article" date="2021" name="PeerJ">
        <title>Extensive microbial diversity within the chicken gut microbiome revealed by metagenomics and culture.</title>
        <authorList>
            <person name="Gilroy R."/>
            <person name="Ravi A."/>
            <person name="Getino M."/>
            <person name="Pursley I."/>
            <person name="Horton D.L."/>
            <person name="Alikhan N.F."/>
            <person name="Baker D."/>
            <person name="Gharbi K."/>
            <person name="Hall N."/>
            <person name="Watson M."/>
            <person name="Adriaenssens E.M."/>
            <person name="Foster-Nyarko E."/>
            <person name="Jarju S."/>
            <person name="Secka A."/>
            <person name="Antonio M."/>
            <person name="Oren A."/>
            <person name="Chaudhuri R.R."/>
            <person name="La Ragione R."/>
            <person name="Hildebrand F."/>
            <person name="Pallen M.J."/>
        </authorList>
    </citation>
    <scope>NUCLEOTIDE SEQUENCE</scope>
    <source>
        <strain evidence="2">ChiSjej3B21-11622</strain>
    </source>
</reference>
<accession>A0A9D1D184</accession>
<feature type="transmembrane region" description="Helical" evidence="1">
    <location>
        <begin position="138"/>
        <end position="156"/>
    </location>
</feature>
<feature type="transmembrane region" description="Helical" evidence="1">
    <location>
        <begin position="27"/>
        <end position="46"/>
    </location>
</feature>
<keyword evidence="1" id="KW-1133">Transmembrane helix</keyword>